<feature type="compositionally biased region" description="Basic and acidic residues" evidence="1">
    <location>
        <begin position="561"/>
        <end position="572"/>
    </location>
</feature>
<evidence type="ECO:0000313" key="3">
    <source>
        <dbReference type="Proteomes" id="UP001140949"/>
    </source>
</evidence>
<feature type="compositionally biased region" description="Basic and acidic residues" evidence="1">
    <location>
        <begin position="256"/>
        <end position="266"/>
    </location>
</feature>
<sequence length="1061" mass="114862">MDFHALPRRTLQSLCKKNGVAANLSNVAMAESLASLPKVEGLDEEAAATASPPRTPTTNAKPAPLRPPNPPRSCRRSSVLPLLKDESFSKKKWVGIETAPLSACVGSKKKRSVAALLFPCSERGVIDEMPVRKEARSGPKREAFLSDEMRARGGGTGVRDDEVRKDVKEEAASVLTQETGECFNESVVLPSSAESVEEQCLKSAVFVSQPREGSGDMDAEMMGDEENESVVLPSSAELVEEQCLKNAVFVSQPREGSGDKDAKMMGDEEEDAGNGMSFCLDEAVGLPNHAESEEEQGLKNVGFVSDDMEEGEEENHTRASEDCLDEAVAIQEDQGLEDAVVFASEDMAIGGEGSEDKDADTLEDEKGGEEANGETFYAQDEATRRGTDLISSSPQLEEEEGLRNLDSVSEDKEEGEEVNLNRTSGDCLDEAVVILEDQCLNNVVFASEEMAVRGEGIEDRDADMLEEEKGGEEANEESFCRQSDLNCLDDAVRVLCSHPSVCMLKGQEEELLQGSSLGGIESGEQEDGLKDDGVHHDLGEVEERGLKNADISSAELCASGERSENKGKKENGESLSGKSDVTCANGGCLYESVRLQSSQELVTTVKDQENVFLQSPSSGCLGSDRHKQGLKDGVHHVLMGEVDKQGLKDAEFESEEMLVSGERGEDMDAEVMKDNKGEAWTDSRAIQTGATDLENNVGEGELPAIGDQISPLGSEAKNPISASDDCECKAVSVLKDQECGLLQQVLRGEMEKQVIELRMQNKLNETCEMPVMPTVNEDIDAESRSSIAIQVNIADYAASNQITPLDLDANGGTTNPHTDSISTIGEDNSTIPEYEKDVNYPIPATEDLHQKSPPTSKTIDSSCCPDLIEKGNNFSSSPLVTATFLEKEVAQSSSPQVVRQIGNEPCSGSVEPSYKPSEVGEEEGIQQSTITNSIKESNSGVRVPAVHSDNTVLEKGEGEKREFVECTDLDKDTKEAMKLEGASKKRSAKKADMSSLSLRKLKVLYKQNKQVEKLEIKSKLDSENESAEMMMKDEQSAEKTGLGGLSLRRLKLMYRQKVANG</sequence>
<dbReference type="AlphaFoldDB" id="A0AAX6IAY6"/>
<reference evidence="2" key="1">
    <citation type="journal article" date="2023" name="GigaByte">
        <title>Genome assembly of the bearded iris, Iris pallida Lam.</title>
        <authorList>
            <person name="Bruccoleri R.E."/>
            <person name="Oakeley E.J."/>
            <person name="Faust A.M.E."/>
            <person name="Altorfer M."/>
            <person name="Dessus-Babus S."/>
            <person name="Burckhardt D."/>
            <person name="Oertli M."/>
            <person name="Naumann U."/>
            <person name="Petersen F."/>
            <person name="Wong J."/>
        </authorList>
    </citation>
    <scope>NUCLEOTIDE SEQUENCE</scope>
    <source>
        <strain evidence="2">GSM-AAB239-AS_SAM_17_03QT</strain>
    </source>
</reference>
<accession>A0AAX6IAY6</accession>
<feature type="region of interest" description="Disordered" evidence="1">
    <location>
        <begin position="895"/>
        <end position="943"/>
    </location>
</feature>
<proteinExistence type="predicted"/>
<dbReference type="PANTHER" id="PTHR33621">
    <property type="entry name" value="ASPARTIC/GLUTAMIC ACID-RICH PROTEIN"/>
    <property type="match status" value="1"/>
</dbReference>
<comment type="caution">
    <text evidence="2">The sequence shown here is derived from an EMBL/GenBank/DDBJ whole genome shotgun (WGS) entry which is preliminary data.</text>
</comment>
<feature type="region of interest" description="Disordered" evidence="1">
    <location>
        <begin position="253"/>
        <end position="272"/>
    </location>
</feature>
<feature type="region of interest" description="Disordered" evidence="1">
    <location>
        <begin position="348"/>
        <end position="421"/>
    </location>
</feature>
<reference evidence="2" key="2">
    <citation type="submission" date="2023-04" db="EMBL/GenBank/DDBJ databases">
        <authorList>
            <person name="Bruccoleri R.E."/>
            <person name="Oakeley E.J."/>
            <person name="Faust A.-M."/>
            <person name="Dessus-Babus S."/>
            <person name="Altorfer M."/>
            <person name="Burckhardt D."/>
            <person name="Oertli M."/>
            <person name="Naumann U."/>
            <person name="Petersen F."/>
            <person name="Wong J."/>
        </authorList>
    </citation>
    <scope>NUCLEOTIDE SEQUENCE</scope>
    <source>
        <strain evidence="2">GSM-AAB239-AS_SAM_17_03QT</strain>
        <tissue evidence="2">Leaf</tissue>
    </source>
</reference>
<organism evidence="2 3">
    <name type="scientific">Iris pallida</name>
    <name type="common">Sweet iris</name>
    <dbReference type="NCBI Taxonomy" id="29817"/>
    <lineage>
        <taxon>Eukaryota</taxon>
        <taxon>Viridiplantae</taxon>
        <taxon>Streptophyta</taxon>
        <taxon>Embryophyta</taxon>
        <taxon>Tracheophyta</taxon>
        <taxon>Spermatophyta</taxon>
        <taxon>Magnoliopsida</taxon>
        <taxon>Liliopsida</taxon>
        <taxon>Asparagales</taxon>
        <taxon>Iridaceae</taxon>
        <taxon>Iridoideae</taxon>
        <taxon>Irideae</taxon>
        <taxon>Iris</taxon>
    </lineage>
</organism>
<dbReference type="PANTHER" id="PTHR33621:SF2">
    <property type="entry name" value="RIBOSOMAL L1 DOMAIN-CONTAINING PROTEIN"/>
    <property type="match status" value="1"/>
</dbReference>
<feature type="region of interest" description="Disordered" evidence="1">
    <location>
        <begin position="1019"/>
        <end position="1042"/>
    </location>
</feature>
<feature type="region of interest" description="Disordered" evidence="1">
    <location>
        <begin position="556"/>
        <end position="577"/>
    </location>
</feature>
<evidence type="ECO:0000313" key="2">
    <source>
        <dbReference type="EMBL" id="KAJ6850181.1"/>
    </source>
</evidence>
<feature type="compositionally biased region" description="Basic and acidic residues" evidence="1">
    <location>
        <begin position="354"/>
        <end position="369"/>
    </location>
</feature>
<feature type="compositionally biased region" description="Polar residues" evidence="1">
    <location>
        <begin position="925"/>
        <end position="940"/>
    </location>
</feature>
<gene>
    <name evidence="2" type="ORF">M6B38_266245</name>
</gene>
<evidence type="ECO:0000256" key="1">
    <source>
        <dbReference type="SAM" id="MobiDB-lite"/>
    </source>
</evidence>
<name>A0AAX6IAY6_IRIPA</name>
<keyword evidence="3" id="KW-1185">Reference proteome</keyword>
<protein>
    <submittedName>
        <fullName evidence="2">Uncharacterized protein</fullName>
    </submittedName>
</protein>
<feature type="compositionally biased region" description="Low complexity" evidence="1">
    <location>
        <begin position="47"/>
        <end position="58"/>
    </location>
</feature>
<dbReference type="Proteomes" id="UP001140949">
    <property type="component" value="Unassembled WGS sequence"/>
</dbReference>
<feature type="region of interest" description="Disordered" evidence="1">
    <location>
        <begin position="42"/>
        <end position="78"/>
    </location>
</feature>
<dbReference type="EMBL" id="JANAVB010003200">
    <property type="protein sequence ID" value="KAJ6850181.1"/>
    <property type="molecule type" value="Genomic_DNA"/>
</dbReference>